<dbReference type="RefSeq" id="WP_037449909.1">
    <property type="nucleotide sequence ID" value="NZ_JFHR01000015.1"/>
</dbReference>
<evidence type="ECO:0000313" key="2">
    <source>
        <dbReference type="Proteomes" id="UP000028411"/>
    </source>
</evidence>
<comment type="caution">
    <text evidence="1">The sequence shown here is derived from an EMBL/GenBank/DDBJ whole genome shotgun (WGS) entry which is preliminary data.</text>
</comment>
<organism evidence="1 2">
    <name type="scientific">Sphingobium chlorophenolicum</name>
    <dbReference type="NCBI Taxonomy" id="46429"/>
    <lineage>
        <taxon>Bacteria</taxon>
        <taxon>Pseudomonadati</taxon>
        <taxon>Pseudomonadota</taxon>
        <taxon>Alphaproteobacteria</taxon>
        <taxon>Sphingomonadales</taxon>
        <taxon>Sphingomonadaceae</taxon>
        <taxon>Sphingobium</taxon>
    </lineage>
</organism>
<proteinExistence type="predicted"/>
<sequence>MSVPAIYALRAIVRGLAQGGALNVGQVHAIFHELEAAATKLDERGRTDDAQQVREIIEYALDGNQSQ</sequence>
<protein>
    <submittedName>
        <fullName evidence="1">Uncharacterized protein</fullName>
    </submittedName>
</protein>
<reference evidence="1 2" key="1">
    <citation type="submission" date="2014-02" db="EMBL/GenBank/DDBJ databases">
        <title>Whole genome sequence of Sphingobium chlorophenolicum NBRC 16172.</title>
        <authorList>
            <person name="Gan H.M."/>
            <person name="Gan H.Y."/>
            <person name="Chew T.H."/>
            <person name="Savka M.A."/>
        </authorList>
    </citation>
    <scope>NUCLEOTIDE SEQUENCE [LARGE SCALE GENOMIC DNA]</scope>
    <source>
        <strain evidence="1 2">NBRC 16172</strain>
    </source>
</reference>
<accession>A0A081RFJ8</accession>
<dbReference type="EMBL" id="JFHR01000015">
    <property type="protein sequence ID" value="KEQ53971.1"/>
    <property type="molecule type" value="Genomic_DNA"/>
</dbReference>
<dbReference type="AlphaFoldDB" id="A0A081RFJ8"/>
<dbReference type="Proteomes" id="UP000028411">
    <property type="component" value="Unassembled WGS sequence"/>
</dbReference>
<gene>
    <name evidence="1" type="ORF">BV95_01659</name>
</gene>
<dbReference type="PATRIC" id="fig|46429.4.peg.1628"/>
<evidence type="ECO:0000313" key="1">
    <source>
        <dbReference type="EMBL" id="KEQ53971.1"/>
    </source>
</evidence>
<name>A0A081RFJ8_SPHCR</name>